<gene>
    <name evidence="2" type="ORF">G7067_07185</name>
</gene>
<dbReference type="PANTHER" id="PTHR38468:SF1">
    <property type="entry name" value="SLL0939 PROTEIN"/>
    <property type="match status" value="1"/>
</dbReference>
<organism evidence="2 3">
    <name type="scientific">Leucobacter insecticola</name>
    <dbReference type="NCBI Taxonomy" id="2714934"/>
    <lineage>
        <taxon>Bacteria</taxon>
        <taxon>Bacillati</taxon>
        <taxon>Actinomycetota</taxon>
        <taxon>Actinomycetes</taxon>
        <taxon>Micrococcales</taxon>
        <taxon>Microbacteriaceae</taxon>
        <taxon>Leucobacter</taxon>
    </lineage>
</organism>
<accession>A0A6G8FM02</accession>
<dbReference type="AlphaFoldDB" id="A0A6G8FM02"/>
<keyword evidence="1" id="KW-0812">Transmembrane</keyword>
<dbReference type="EMBL" id="CP049934">
    <property type="protein sequence ID" value="QIM17378.1"/>
    <property type="molecule type" value="Genomic_DNA"/>
</dbReference>
<dbReference type="KEGG" id="lins:G7067_07185"/>
<dbReference type="Proteomes" id="UP000501387">
    <property type="component" value="Chromosome"/>
</dbReference>
<keyword evidence="1" id="KW-1133">Transmembrane helix</keyword>
<name>A0A6G8FM02_9MICO</name>
<proteinExistence type="predicted"/>
<sequence length="133" mass="13672">MDTAGLFAAIVTVIEVIGVVVVIVGIGIAAVLSVRALVRGGGGRAAYQVLRTTIGGSILLGLEIFVAADIIHTLSAPSFEDAAVLGLIVLIRTVLSMSIQIEIEGTLPWRRALLTSGGEIVVNAIANEANAKK</sequence>
<keyword evidence="3" id="KW-1185">Reference proteome</keyword>
<keyword evidence="1" id="KW-0472">Membrane</keyword>
<feature type="transmembrane region" description="Helical" evidence="1">
    <location>
        <begin position="6"/>
        <end position="37"/>
    </location>
</feature>
<feature type="transmembrane region" description="Helical" evidence="1">
    <location>
        <begin position="83"/>
        <end position="101"/>
    </location>
</feature>
<evidence type="ECO:0000313" key="3">
    <source>
        <dbReference type="Proteomes" id="UP000501387"/>
    </source>
</evidence>
<dbReference type="InterPro" id="IPR012427">
    <property type="entry name" value="DUF1622"/>
</dbReference>
<feature type="transmembrane region" description="Helical" evidence="1">
    <location>
        <begin position="49"/>
        <end position="71"/>
    </location>
</feature>
<reference evidence="2 3" key="1">
    <citation type="submission" date="2020-03" db="EMBL/GenBank/DDBJ databases">
        <title>Leucobacter sp. nov., isolated from beetles.</title>
        <authorList>
            <person name="Hyun D.-W."/>
            <person name="Bae J.-W."/>
        </authorList>
    </citation>
    <scope>NUCLEOTIDE SEQUENCE [LARGE SCALE GENOMIC DNA]</scope>
    <source>
        <strain evidence="2 3">HDW9B</strain>
    </source>
</reference>
<evidence type="ECO:0000256" key="1">
    <source>
        <dbReference type="SAM" id="Phobius"/>
    </source>
</evidence>
<dbReference type="Pfam" id="PF07784">
    <property type="entry name" value="DUF1622"/>
    <property type="match status" value="1"/>
</dbReference>
<dbReference type="PANTHER" id="PTHR38468">
    <property type="entry name" value="SLL0939 PROTEIN"/>
    <property type="match status" value="1"/>
</dbReference>
<evidence type="ECO:0000313" key="2">
    <source>
        <dbReference type="EMBL" id="QIM17378.1"/>
    </source>
</evidence>
<protein>
    <submittedName>
        <fullName evidence="2">DUF1622 domain-containing protein</fullName>
    </submittedName>
</protein>